<evidence type="ECO:0000313" key="1">
    <source>
        <dbReference type="EMBL" id="KJH72703.1"/>
    </source>
</evidence>
<keyword evidence="2" id="KW-1185">Reference proteome</keyword>
<sequence length="61" mass="7083">MFAVPDKISYEDLMQLIVMQAPDLTAEQKQWIGSGWAEAKRLRYLKQAKLDCGYHPDGRDR</sequence>
<dbReference type="Proteomes" id="UP000032452">
    <property type="component" value="Unassembled WGS sequence"/>
</dbReference>
<dbReference type="RefSeq" id="WP_045053767.1">
    <property type="nucleotide sequence ID" value="NZ_CAWMDP010000026.1"/>
</dbReference>
<name>A0A0D8ZVB3_9CYAN</name>
<reference evidence="1 2" key="1">
    <citation type="submission" date="2015-02" db="EMBL/GenBank/DDBJ databases">
        <title>Draft genome of a novel marine cyanobacterium (Chroococcales) isolated from South Atlantic Ocean.</title>
        <authorList>
            <person name="Rigonato J."/>
            <person name="Alvarenga D.O."/>
            <person name="Branco L.H."/>
            <person name="Varani A.M."/>
            <person name="Brandini F.P."/>
            <person name="Fiore M.F."/>
        </authorList>
    </citation>
    <scope>NUCLEOTIDE SEQUENCE [LARGE SCALE GENOMIC DNA]</scope>
    <source>
        <strain evidence="1 2">CENA595</strain>
    </source>
</reference>
<comment type="caution">
    <text evidence="1">The sequence shown here is derived from an EMBL/GenBank/DDBJ whole genome shotgun (WGS) entry which is preliminary data.</text>
</comment>
<accession>A0A0D8ZVB3</accession>
<evidence type="ECO:0000313" key="2">
    <source>
        <dbReference type="Proteomes" id="UP000032452"/>
    </source>
</evidence>
<gene>
    <name evidence="1" type="ORF">UH38_06240</name>
</gene>
<proteinExistence type="predicted"/>
<dbReference type="AlphaFoldDB" id="A0A0D8ZVB3"/>
<organism evidence="1 2">
    <name type="scientific">Aliterella atlantica CENA595</name>
    <dbReference type="NCBI Taxonomy" id="1618023"/>
    <lineage>
        <taxon>Bacteria</taxon>
        <taxon>Bacillati</taxon>
        <taxon>Cyanobacteriota</taxon>
        <taxon>Cyanophyceae</taxon>
        <taxon>Chroococcidiopsidales</taxon>
        <taxon>Aliterellaceae</taxon>
        <taxon>Aliterella</taxon>
    </lineage>
</organism>
<dbReference type="EMBL" id="JYON01000004">
    <property type="protein sequence ID" value="KJH72703.1"/>
    <property type="molecule type" value="Genomic_DNA"/>
</dbReference>
<protein>
    <submittedName>
        <fullName evidence="1">Uncharacterized protein</fullName>
    </submittedName>
</protein>